<evidence type="ECO:0000256" key="1">
    <source>
        <dbReference type="ARBA" id="ARBA00004651"/>
    </source>
</evidence>
<organism evidence="10 11">
    <name type="scientific">Kutzneria viridogrisea</name>
    <dbReference type="NCBI Taxonomy" id="47990"/>
    <lineage>
        <taxon>Bacteria</taxon>
        <taxon>Bacillati</taxon>
        <taxon>Actinomycetota</taxon>
        <taxon>Actinomycetes</taxon>
        <taxon>Pseudonocardiales</taxon>
        <taxon>Pseudonocardiaceae</taxon>
        <taxon>Kutzneria</taxon>
    </lineage>
</organism>
<keyword evidence="2" id="KW-1003">Cell membrane</keyword>
<feature type="transmembrane region" description="Helical" evidence="8">
    <location>
        <begin position="183"/>
        <end position="206"/>
    </location>
</feature>
<accession>A0ABR6BPQ4</accession>
<evidence type="ECO:0000256" key="3">
    <source>
        <dbReference type="ARBA" id="ARBA00022676"/>
    </source>
</evidence>
<dbReference type="RefSeq" id="WP_182839059.1">
    <property type="nucleotide sequence ID" value="NZ_BAAABQ010000016.1"/>
</dbReference>
<name>A0ABR6BPQ4_9PSEU</name>
<keyword evidence="3" id="KW-0328">Glycosyltransferase</keyword>
<keyword evidence="4" id="KW-0808">Transferase</keyword>
<dbReference type="PANTHER" id="PTHR33908">
    <property type="entry name" value="MANNOSYLTRANSFERASE YKCB-RELATED"/>
    <property type="match status" value="1"/>
</dbReference>
<feature type="transmembrane region" description="Helical" evidence="8">
    <location>
        <begin position="106"/>
        <end position="128"/>
    </location>
</feature>
<dbReference type="InterPro" id="IPR038731">
    <property type="entry name" value="RgtA/B/C-like"/>
</dbReference>
<evidence type="ECO:0000256" key="5">
    <source>
        <dbReference type="ARBA" id="ARBA00022692"/>
    </source>
</evidence>
<evidence type="ECO:0000256" key="8">
    <source>
        <dbReference type="SAM" id="Phobius"/>
    </source>
</evidence>
<reference evidence="10 11" key="1">
    <citation type="submission" date="2020-08" db="EMBL/GenBank/DDBJ databases">
        <title>Genomic Encyclopedia of Archaeal and Bacterial Type Strains, Phase II (KMG-II): from individual species to whole genera.</title>
        <authorList>
            <person name="Goeker M."/>
        </authorList>
    </citation>
    <scope>NUCLEOTIDE SEQUENCE [LARGE SCALE GENOMIC DNA]</scope>
    <source>
        <strain evidence="10 11">DSM 43850</strain>
    </source>
</reference>
<evidence type="ECO:0000256" key="6">
    <source>
        <dbReference type="ARBA" id="ARBA00022989"/>
    </source>
</evidence>
<evidence type="ECO:0000256" key="7">
    <source>
        <dbReference type="ARBA" id="ARBA00023136"/>
    </source>
</evidence>
<dbReference type="Pfam" id="PF13231">
    <property type="entry name" value="PMT_2"/>
    <property type="match status" value="1"/>
</dbReference>
<evidence type="ECO:0000259" key="9">
    <source>
        <dbReference type="Pfam" id="PF13231"/>
    </source>
</evidence>
<dbReference type="PANTHER" id="PTHR33908:SF11">
    <property type="entry name" value="MEMBRANE PROTEIN"/>
    <property type="match status" value="1"/>
</dbReference>
<dbReference type="InterPro" id="IPR050297">
    <property type="entry name" value="LipidA_mod_glycosyltrf_83"/>
</dbReference>
<feature type="domain" description="Glycosyltransferase RgtA/B/C/D-like" evidence="9">
    <location>
        <begin position="40"/>
        <end position="200"/>
    </location>
</feature>
<keyword evidence="6 8" id="KW-1133">Transmembrane helix</keyword>
<keyword evidence="7 8" id="KW-0472">Membrane</keyword>
<feature type="transmembrane region" description="Helical" evidence="8">
    <location>
        <begin position="260"/>
        <end position="277"/>
    </location>
</feature>
<feature type="transmembrane region" description="Helical" evidence="8">
    <location>
        <begin position="226"/>
        <end position="248"/>
    </location>
</feature>
<comment type="subcellular location">
    <subcellularLocation>
        <location evidence="1">Cell membrane</location>
        <topology evidence="1">Multi-pass membrane protein</topology>
    </subcellularLocation>
</comment>
<dbReference type="Proteomes" id="UP000517916">
    <property type="component" value="Unassembled WGS sequence"/>
</dbReference>
<comment type="caution">
    <text evidence="10">The sequence shown here is derived from an EMBL/GenBank/DDBJ whole genome shotgun (WGS) entry which is preliminary data.</text>
</comment>
<keyword evidence="11" id="KW-1185">Reference proteome</keyword>
<gene>
    <name evidence="10" type="ORF">BC739_006065</name>
</gene>
<feature type="transmembrane region" description="Helical" evidence="8">
    <location>
        <begin position="313"/>
        <end position="333"/>
    </location>
</feature>
<dbReference type="EMBL" id="JACJID010000004">
    <property type="protein sequence ID" value="MBA8928848.1"/>
    <property type="molecule type" value="Genomic_DNA"/>
</dbReference>
<feature type="transmembrane region" description="Helical" evidence="8">
    <location>
        <begin position="140"/>
        <end position="171"/>
    </location>
</feature>
<keyword evidence="5 8" id="KW-0812">Transmembrane</keyword>
<protein>
    <recommendedName>
        <fullName evidence="9">Glycosyltransferase RgtA/B/C/D-like domain-containing protein</fullName>
    </recommendedName>
</protein>
<proteinExistence type="predicted"/>
<feature type="transmembrane region" description="Helical" evidence="8">
    <location>
        <begin position="65"/>
        <end position="85"/>
    </location>
</feature>
<evidence type="ECO:0000256" key="4">
    <source>
        <dbReference type="ARBA" id="ARBA00022679"/>
    </source>
</evidence>
<evidence type="ECO:0000313" key="11">
    <source>
        <dbReference type="Proteomes" id="UP000517916"/>
    </source>
</evidence>
<evidence type="ECO:0000256" key="2">
    <source>
        <dbReference type="ARBA" id="ARBA00022475"/>
    </source>
</evidence>
<evidence type="ECO:0000313" key="10">
    <source>
        <dbReference type="EMBL" id="MBA8928848.1"/>
    </source>
</evidence>
<sequence length="474" mass="50972">MAVASVVAVLLLAVSGQYGYFGDELYHLAAGRHLQWGYADQGPLTPLVANAVDAMFPGSVVALRVPAALLTWALVVLTAATTMELGGGRRAQVMAAAACAISANTLLFGHVLHTVIIDLFCWTLLGWLLARWVRTRDDQLLLGCGVVVAVAVQNKWLIAAFCAAFAVVVLLAGPRELLRRPMALAGAGVAAISAVPGVCWQAAHGWPQLSMAEELGGQAVFGLPPWLPFVPMVLLYSGLLFGGVLAAYGCVRLLRSPELAGYRFLAWTTLLVAAIFMAAGGRYYYVSGLVPLLWAAGAVELRHHRPSAWWRWTLSWPVLVLCAAVGVAQLPVLPRDQLPAWDFFGRYSTGWPEVAQRVTAAYHALPPAEQRGAAIIGDTYFLASAVAVLATDVPAVYSPHRGYADLGTPPESTGVVIYVGGEEQRLRHDFGEVQLMSVVDNPAGVPSTNDHVPVYRCTQPRLPWPQLWPQLGRF</sequence>